<dbReference type="NCBIfam" id="NF033516">
    <property type="entry name" value="transpos_IS3"/>
    <property type="match status" value="1"/>
</dbReference>
<protein>
    <submittedName>
        <fullName evidence="2">Integrase</fullName>
    </submittedName>
</protein>
<dbReference type="InterPro" id="IPR001584">
    <property type="entry name" value="Integrase_cat-core"/>
</dbReference>
<dbReference type="SUPFAM" id="SSF53098">
    <property type="entry name" value="Ribonuclease H-like"/>
    <property type="match status" value="1"/>
</dbReference>
<dbReference type="RefSeq" id="WP_089122128.1">
    <property type="nucleotide sequence ID" value="NZ_BCMI01000055.1"/>
</dbReference>
<gene>
    <name evidence="2" type="ORF">IWT25_02617</name>
</gene>
<reference evidence="2 3" key="1">
    <citation type="submission" date="2015-11" db="EMBL/GenBank/DDBJ databases">
        <title>Draft genome sequences of new species of the genus Lactobacillus isolated from orchardgrass silage.</title>
        <authorList>
            <person name="Tohno M."/>
            <person name="Tanizawa Y."/>
            <person name="Arita M."/>
        </authorList>
    </citation>
    <scope>NUCLEOTIDE SEQUENCE [LARGE SCALE GENOMIC DNA]</scope>
    <source>
        <strain evidence="2 3">IWT25</strain>
    </source>
</reference>
<accession>A0A1Z5IZR8</accession>
<dbReference type="PANTHER" id="PTHR46889:SF4">
    <property type="entry name" value="TRANSPOSASE INSO FOR INSERTION SEQUENCE ELEMENT IS911B-RELATED"/>
    <property type="match status" value="1"/>
</dbReference>
<evidence type="ECO:0000313" key="3">
    <source>
        <dbReference type="Proteomes" id="UP000198414"/>
    </source>
</evidence>
<feature type="domain" description="Integrase catalytic" evidence="1">
    <location>
        <begin position="132"/>
        <end position="297"/>
    </location>
</feature>
<dbReference type="Proteomes" id="UP000198414">
    <property type="component" value="Unassembled WGS sequence"/>
</dbReference>
<dbReference type="PROSITE" id="PS50994">
    <property type="entry name" value="INTEGRASE"/>
    <property type="match status" value="1"/>
</dbReference>
<dbReference type="GO" id="GO:0003676">
    <property type="term" value="F:nucleic acid binding"/>
    <property type="evidence" value="ECO:0007669"/>
    <property type="project" value="InterPro"/>
</dbReference>
<sequence>MNKRHRLAYIAIREVSQGKRGAVSTLLKLIGVSRQAYYKGLNRTETTWEQHDVLLKKRTQYWYDFHHQGIGADNLLIALQHDDEIKFPVTIKMVRRVQRELDIHCQIRVKKRKRRKESEQHILDNILNQNFDVETPNQVWLSDSTELTYGVNGEYKIRFSGVLDLYGRRLLAYNLSATETSAAEVQVFQRAFEVAGDVHPMVHTDRGSAFTSGSFNNFLSRHNIIRSMSRPGTPYDNAPMERWWNEFKLRWMERQPMPKTYQDLVRMVENGIEYFNHHNRSAQRNGLTPDEYWSEAV</sequence>
<name>A0A1Z5IZR8_9LACO</name>
<dbReference type="EMBL" id="BCMI01000055">
    <property type="protein sequence ID" value="GAX07263.1"/>
    <property type="molecule type" value="Genomic_DNA"/>
</dbReference>
<dbReference type="InterPro" id="IPR012337">
    <property type="entry name" value="RNaseH-like_sf"/>
</dbReference>
<dbReference type="OrthoDB" id="9781005at2"/>
<dbReference type="Pfam" id="PF00665">
    <property type="entry name" value="rve"/>
    <property type="match status" value="1"/>
</dbReference>
<dbReference type="InterPro" id="IPR036397">
    <property type="entry name" value="RNaseH_sf"/>
</dbReference>
<comment type="caution">
    <text evidence="2">The sequence shown here is derived from an EMBL/GenBank/DDBJ whole genome shotgun (WGS) entry which is preliminary data.</text>
</comment>
<evidence type="ECO:0000313" key="2">
    <source>
        <dbReference type="EMBL" id="GAX07263.1"/>
    </source>
</evidence>
<organism evidence="2 3">
    <name type="scientific">Secundilactobacillus pentosiphilus</name>
    <dbReference type="NCBI Taxonomy" id="1714682"/>
    <lineage>
        <taxon>Bacteria</taxon>
        <taxon>Bacillati</taxon>
        <taxon>Bacillota</taxon>
        <taxon>Bacilli</taxon>
        <taxon>Lactobacillales</taxon>
        <taxon>Lactobacillaceae</taxon>
        <taxon>Secundilactobacillus</taxon>
    </lineage>
</organism>
<dbReference type="InterPro" id="IPR050900">
    <property type="entry name" value="Transposase_IS3/IS150/IS904"/>
</dbReference>
<dbReference type="GO" id="GO:0015074">
    <property type="term" value="P:DNA integration"/>
    <property type="evidence" value="ECO:0007669"/>
    <property type="project" value="InterPro"/>
</dbReference>
<dbReference type="AlphaFoldDB" id="A0A1Z5IZR8"/>
<dbReference type="InterPro" id="IPR048020">
    <property type="entry name" value="Transpos_IS3"/>
</dbReference>
<dbReference type="PANTHER" id="PTHR46889">
    <property type="entry name" value="TRANSPOSASE INSF FOR INSERTION SEQUENCE IS3B-RELATED"/>
    <property type="match status" value="1"/>
</dbReference>
<proteinExistence type="predicted"/>
<dbReference type="Gene3D" id="3.30.420.10">
    <property type="entry name" value="Ribonuclease H-like superfamily/Ribonuclease H"/>
    <property type="match status" value="1"/>
</dbReference>
<evidence type="ECO:0000259" key="1">
    <source>
        <dbReference type="PROSITE" id="PS50994"/>
    </source>
</evidence>